<dbReference type="Gene3D" id="3.40.50.10170">
    <property type="match status" value="1"/>
</dbReference>
<reference evidence="2" key="1">
    <citation type="submission" date="2017-09" db="EMBL/GenBank/DDBJ databases">
        <title>Depth-based differentiation of microbial function through sediment-hosted aquifers and enrichment of novel symbionts in the deep terrestrial subsurface.</title>
        <authorList>
            <person name="Probst A.J."/>
            <person name="Ladd B."/>
            <person name="Jarett J.K."/>
            <person name="Geller-Mcgrath D.E."/>
            <person name="Sieber C.M.K."/>
            <person name="Emerson J.B."/>
            <person name="Anantharaman K."/>
            <person name="Thomas B.C."/>
            <person name="Malmstrom R."/>
            <person name="Stieglmeier M."/>
            <person name="Klingl A."/>
            <person name="Woyke T."/>
            <person name="Ryan C.M."/>
            <person name="Banfield J.F."/>
        </authorList>
    </citation>
    <scope>NUCLEOTIDE SEQUENCE [LARGE SCALE GENOMIC DNA]</scope>
</reference>
<dbReference type="InterPro" id="IPR003797">
    <property type="entry name" value="DegV"/>
</dbReference>
<dbReference type="SUPFAM" id="SSF82549">
    <property type="entry name" value="DAK1/DegV-like"/>
    <property type="match status" value="1"/>
</dbReference>
<evidence type="ECO:0000313" key="1">
    <source>
        <dbReference type="EMBL" id="PJC81945.1"/>
    </source>
</evidence>
<dbReference type="PROSITE" id="PS51482">
    <property type="entry name" value="DEGV"/>
    <property type="match status" value="1"/>
</dbReference>
<dbReference type="Proteomes" id="UP000229370">
    <property type="component" value="Unassembled WGS sequence"/>
</dbReference>
<comment type="caution">
    <text evidence="1">The sequence shown here is derived from an EMBL/GenBank/DDBJ whole genome shotgun (WGS) entry which is preliminary data.</text>
</comment>
<organism evidence="1 2">
    <name type="scientific">Candidatus Roizmanbacteria bacterium CG_4_8_14_3_um_filter_36_10</name>
    <dbReference type="NCBI Taxonomy" id="1974834"/>
    <lineage>
        <taxon>Bacteria</taxon>
        <taxon>Candidatus Roizmaniibacteriota</taxon>
    </lineage>
</organism>
<proteinExistence type="predicted"/>
<dbReference type="EMBL" id="PFQK01000039">
    <property type="protein sequence ID" value="PJC81945.1"/>
    <property type="molecule type" value="Genomic_DNA"/>
</dbReference>
<evidence type="ECO:0008006" key="3">
    <source>
        <dbReference type="Google" id="ProtNLM"/>
    </source>
</evidence>
<protein>
    <recommendedName>
        <fullName evidence="3">DegV family protein</fullName>
    </recommendedName>
</protein>
<accession>A0A2M8GN14</accession>
<evidence type="ECO:0000313" key="2">
    <source>
        <dbReference type="Proteomes" id="UP000229370"/>
    </source>
</evidence>
<dbReference type="Pfam" id="PF02645">
    <property type="entry name" value="DegV"/>
    <property type="match status" value="1"/>
</dbReference>
<feature type="non-terminal residue" evidence="1">
    <location>
        <position position="79"/>
    </location>
</feature>
<sequence>MSEKISVVTDSIASLPPDLAKEKNIDVIPAVITFQDESFQDGVDIGMEEFIELLKKSSKLPTTAAPALGDYITVYKKHP</sequence>
<name>A0A2M8GN14_9BACT</name>
<gene>
    <name evidence="1" type="ORF">CO007_02080</name>
</gene>
<dbReference type="AlphaFoldDB" id="A0A2M8GN14"/>